<dbReference type="Gene3D" id="3.30.230.10">
    <property type="match status" value="1"/>
</dbReference>
<feature type="region of interest" description="Disordered" evidence="1">
    <location>
        <begin position="58"/>
        <end position="88"/>
    </location>
</feature>
<dbReference type="Pfam" id="PF05362">
    <property type="entry name" value="Lon_C"/>
    <property type="match status" value="1"/>
</dbReference>
<reference evidence="3 4" key="1">
    <citation type="submission" date="2022-01" db="EMBL/GenBank/DDBJ databases">
        <title>A chromosomal length assembly of Cordylochernes scorpioides.</title>
        <authorList>
            <person name="Zeh D."/>
            <person name="Zeh J."/>
        </authorList>
    </citation>
    <scope>NUCLEOTIDE SEQUENCE [LARGE SCALE GENOMIC DNA]</scope>
    <source>
        <strain evidence="3">IN4F17</strain>
        <tissue evidence="3">Whole Body</tissue>
    </source>
</reference>
<keyword evidence="4" id="KW-1185">Reference proteome</keyword>
<sequence length="143" mass="16205">MEVGSIKEKIMAAHRFGLKQIILPERNKKNLVDLPESVRKKYNRNQPRVFISTEAASLTSPMEGVTKSPETSREADLATVSKEDPTCPHCQDEDQTVDHLLFTFLPNLPIPKIPDSHSPRYHQHMSSIPRKSPKKEICLATPH</sequence>
<dbReference type="InterPro" id="IPR014721">
    <property type="entry name" value="Ribsml_uS5_D2-typ_fold_subgr"/>
</dbReference>
<name>A0ABY6LFD8_9ARAC</name>
<evidence type="ECO:0000313" key="4">
    <source>
        <dbReference type="Proteomes" id="UP001235939"/>
    </source>
</evidence>
<feature type="compositionally biased region" description="Basic and acidic residues" evidence="1">
    <location>
        <begin position="70"/>
        <end position="88"/>
    </location>
</feature>
<dbReference type="EMBL" id="CP092878">
    <property type="protein sequence ID" value="UYV78180.1"/>
    <property type="molecule type" value="Genomic_DNA"/>
</dbReference>
<dbReference type="Proteomes" id="UP001235939">
    <property type="component" value="Chromosome 16"/>
</dbReference>
<protein>
    <recommendedName>
        <fullName evidence="2">Lon proteolytic domain-containing protein</fullName>
    </recommendedName>
</protein>
<feature type="domain" description="Lon proteolytic" evidence="2">
    <location>
        <begin position="2"/>
        <end position="42"/>
    </location>
</feature>
<evidence type="ECO:0000313" key="3">
    <source>
        <dbReference type="EMBL" id="UYV78180.1"/>
    </source>
</evidence>
<gene>
    <name evidence="3" type="ORF">LAZ67_16000383</name>
</gene>
<proteinExistence type="predicted"/>
<evidence type="ECO:0000259" key="2">
    <source>
        <dbReference type="Pfam" id="PF05362"/>
    </source>
</evidence>
<evidence type="ECO:0000256" key="1">
    <source>
        <dbReference type="SAM" id="MobiDB-lite"/>
    </source>
</evidence>
<feature type="region of interest" description="Disordered" evidence="1">
    <location>
        <begin position="118"/>
        <end position="143"/>
    </location>
</feature>
<accession>A0ABY6LFD8</accession>
<dbReference type="SUPFAM" id="SSF54211">
    <property type="entry name" value="Ribosomal protein S5 domain 2-like"/>
    <property type="match status" value="1"/>
</dbReference>
<organism evidence="3 4">
    <name type="scientific">Cordylochernes scorpioides</name>
    <dbReference type="NCBI Taxonomy" id="51811"/>
    <lineage>
        <taxon>Eukaryota</taxon>
        <taxon>Metazoa</taxon>
        <taxon>Ecdysozoa</taxon>
        <taxon>Arthropoda</taxon>
        <taxon>Chelicerata</taxon>
        <taxon>Arachnida</taxon>
        <taxon>Pseudoscorpiones</taxon>
        <taxon>Cheliferoidea</taxon>
        <taxon>Chernetidae</taxon>
        <taxon>Cordylochernes</taxon>
    </lineage>
</organism>
<dbReference type="InterPro" id="IPR008269">
    <property type="entry name" value="Lon_proteolytic"/>
</dbReference>
<dbReference type="InterPro" id="IPR020568">
    <property type="entry name" value="Ribosomal_Su5_D2-typ_SF"/>
</dbReference>